<keyword evidence="2" id="KW-0812">Transmembrane</keyword>
<dbReference type="Proteomes" id="UP000002038">
    <property type="component" value="Unassembled WGS sequence"/>
</dbReference>
<sequence>MPPKKSSMTTRSSSLGKGKQAPHEHEALPTKGKFKSFSWIHCLCRYSSLVICSLTLSTVLFSLSTQITQGDLAWTSRHFNSWWQIGGLLAWRTVELTIAWILGYDARDVASFTYLTHLPTYSLLYSFYGIRPTTLMTVASITILSTALPFLLFRSSSRVHEEYPFMRLSCSGAHTSSKTTRSAKTTKSSLKHQHHTILTDCPTTLYTTLVAACIYTIILYSSLATWLPTYLVTYYDGLPDLRIAHVGPKGFVSLLVALLPAGYSLRDFLFVSSVGAAQLEEQQHKRVTVAVEEEAEGEGKTGGKKARKHDEERAGEFLVTSLYRKYWLSLPAKTRMLVSRTTVLAMMTMMNTIMQVVGTISGAEMEGAMGWGAIWTLATCVTGVIFGWVEAVDGL</sequence>
<feature type="transmembrane region" description="Helical" evidence="2">
    <location>
        <begin position="134"/>
        <end position="153"/>
    </location>
</feature>
<gene>
    <name evidence="3" type="ORF">BDBG_02923</name>
</gene>
<evidence type="ECO:0000256" key="2">
    <source>
        <dbReference type="SAM" id="Phobius"/>
    </source>
</evidence>
<dbReference type="AlphaFoldDB" id="A0A179UI99"/>
<protein>
    <submittedName>
        <fullName evidence="3">Uncharacterized protein</fullName>
    </submittedName>
</protein>
<dbReference type="RefSeq" id="XP_002626746.1">
    <property type="nucleotide sequence ID" value="XM_002626700.2"/>
</dbReference>
<evidence type="ECO:0000256" key="1">
    <source>
        <dbReference type="SAM" id="MobiDB-lite"/>
    </source>
</evidence>
<dbReference type="GeneID" id="8505939"/>
<reference evidence="4" key="1">
    <citation type="journal article" date="2015" name="PLoS Genet.">
        <title>The dynamic genome and transcriptome of the human fungal pathogen Blastomyces and close relative Emmonsia.</title>
        <authorList>
            <person name="Munoz J.F."/>
            <person name="Gauthier G.M."/>
            <person name="Desjardins C.A."/>
            <person name="Gallo J.E."/>
            <person name="Holder J."/>
            <person name="Sullivan T.D."/>
            <person name="Marty A.J."/>
            <person name="Carmen J.C."/>
            <person name="Chen Z."/>
            <person name="Ding L."/>
            <person name="Gujja S."/>
            <person name="Magrini V."/>
            <person name="Misas E."/>
            <person name="Mitreva M."/>
            <person name="Priest M."/>
            <person name="Saif S."/>
            <person name="Whiston E.A."/>
            <person name="Young S."/>
            <person name="Zeng Q."/>
            <person name="Goldman W.E."/>
            <person name="Mardis E.R."/>
            <person name="Taylor J.W."/>
            <person name="McEwen J.G."/>
            <person name="Clay O.K."/>
            <person name="Klein B.S."/>
            <person name="Cuomo C.A."/>
        </authorList>
    </citation>
    <scope>NUCLEOTIDE SEQUENCE [LARGE SCALE GENOMIC DNA]</scope>
    <source>
        <strain evidence="4">SLH14081</strain>
    </source>
</reference>
<feature type="transmembrane region" description="Helical" evidence="2">
    <location>
        <begin position="369"/>
        <end position="389"/>
    </location>
</feature>
<keyword evidence="2" id="KW-0472">Membrane</keyword>
<feature type="transmembrane region" description="Helical" evidence="2">
    <location>
        <begin position="343"/>
        <end position="363"/>
    </location>
</feature>
<dbReference type="OrthoDB" id="5394254at2759"/>
<dbReference type="EMBL" id="GG657451">
    <property type="protein sequence ID" value="OAT06761.1"/>
    <property type="molecule type" value="Genomic_DNA"/>
</dbReference>
<feature type="transmembrane region" description="Helical" evidence="2">
    <location>
        <begin position="203"/>
        <end position="223"/>
    </location>
</feature>
<proteinExistence type="predicted"/>
<dbReference type="VEuPathDB" id="FungiDB:BDBG_02923"/>
<evidence type="ECO:0000313" key="4">
    <source>
        <dbReference type="Proteomes" id="UP000002038"/>
    </source>
</evidence>
<keyword evidence="4" id="KW-1185">Reference proteome</keyword>
<feature type="transmembrane region" description="Helical" evidence="2">
    <location>
        <begin position="243"/>
        <end position="263"/>
    </location>
</feature>
<feature type="transmembrane region" description="Helical" evidence="2">
    <location>
        <begin position="43"/>
        <end position="62"/>
    </location>
</feature>
<feature type="compositionally biased region" description="Polar residues" evidence="1">
    <location>
        <begin position="1"/>
        <end position="15"/>
    </location>
</feature>
<evidence type="ECO:0000313" key="3">
    <source>
        <dbReference type="EMBL" id="OAT06761.1"/>
    </source>
</evidence>
<keyword evidence="2" id="KW-1133">Transmembrane helix</keyword>
<dbReference type="KEGG" id="bgh:BDBG_02923"/>
<feature type="transmembrane region" description="Helical" evidence="2">
    <location>
        <begin position="82"/>
        <end position="102"/>
    </location>
</feature>
<name>A0A179UI99_BLAGS</name>
<accession>A0A179UI99</accession>
<feature type="transmembrane region" description="Helical" evidence="2">
    <location>
        <begin position="109"/>
        <end position="128"/>
    </location>
</feature>
<feature type="region of interest" description="Disordered" evidence="1">
    <location>
        <begin position="1"/>
        <end position="25"/>
    </location>
</feature>
<organism evidence="3 4">
    <name type="scientific">Blastomyces gilchristii (strain SLH14081)</name>
    <name type="common">Blastomyces dermatitidis</name>
    <dbReference type="NCBI Taxonomy" id="559298"/>
    <lineage>
        <taxon>Eukaryota</taxon>
        <taxon>Fungi</taxon>
        <taxon>Dikarya</taxon>
        <taxon>Ascomycota</taxon>
        <taxon>Pezizomycotina</taxon>
        <taxon>Eurotiomycetes</taxon>
        <taxon>Eurotiomycetidae</taxon>
        <taxon>Onygenales</taxon>
        <taxon>Ajellomycetaceae</taxon>
        <taxon>Blastomyces</taxon>
    </lineage>
</organism>